<dbReference type="InterPro" id="IPR006620">
    <property type="entry name" value="Pro_4_hyd_alph"/>
</dbReference>
<keyword evidence="3" id="KW-0847">Vitamin C</keyword>
<protein>
    <recommendedName>
        <fullName evidence="8">Fe2OG dioxygenase domain-containing protein</fullName>
    </recommendedName>
</protein>
<dbReference type="PROSITE" id="PS51471">
    <property type="entry name" value="FE2OG_OXY"/>
    <property type="match status" value="1"/>
</dbReference>
<comment type="cofactor">
    <cofactor evidence="1">
        <name>L-ascorbate</name>
        <dbReference type="ChEBI" id="CHEBI:38290"/>
    </cofactor>
</comment>
<accession>A0A821U0Z2</accession>
<evidence type="ECO:0000256" key="4">
    <source>
        <dbReference type="ARBA" id="ARBA00022964"/>
    </source>
</evidence>
<dbReference type="GO" id="GO:0031418">
    <property type="term" value="F:L-ascorbic acid binding"/>
    <property type="evidence" value="ECO:0007669"/>
    <property type="project" value="UniProtKB-KW"/>
</dbReference>
<sequence length="275" mass="30972">MLRSTAVLLPSSLSPSSTNNQQPLTTSDNVLQQIASPNLIPIIVSSDTIQSNSTSVTVFSISKSTEDETCDINIIEQPSSLTAKKQSGFRWIHVDSSGFMDSAVPPLICLENRSSRICMYTLSGWSTFIEQYYFYFSAWLRDEDSPVVARLSQLISALTNLTMETAEEFQIGNYGIGGYYSPHVDFYHKWEYPAYYHKVGNRIATWMTYMSDVEWGGATVFPLFGGYITPKKGSTLFWYNLHASGEVDYRTLHAACPVLIGNKWVANKWIHEYGQ</sequence>
<keyword evidence="5" id="KW-0560">Oxidoreductase</keyword>
<feature type="region of interest" description="Disordered" evidence="7">
    <location>
        <begin position="1"/>
        <end position="24"/>
    </location>
</feature>
<keyword evidence="2" id="KW-0479">Metal-binding</keyword>
<name>A0A821U0Z2_9BILA</name>
<dbReference type="EMBL" id="CAJOBS010004527">
    <property type="protein sequence ID" value="CAF4882952.1"/>
    <property type="molecule type" value="Genomic_DNA"/>
</dbReference>
<dbReference type="GO" id="GO:0004656">
    <property type="term" value="F:procollagen-proline 4-dioxygenase activity"/>
    <property type="evidence" value="ECO:0007669"/>
    <property type="project" value="TreeGrafter"/>
</dbReference>
<dbReference type="Pfam" id="PF13640">
    <property type="entry name" value="2OG-FeII_Oxy_3"/>
    <property type="match status" value="1"/>
</dbReference>
<gene>
    <name evidence="9" type="ORF">TOA249_LOCUS29399</name>
</gene>
<keyword evidence="6" id="KW-0408">Iron</keyword>
<evidence type="ECO:0000256" key="6">
    <source>
        <dbReference type="ARBA" id="ARBA00023004"/>
    </source>
</evidence>
<evidence type="ECO:0000256" key="5">
    <source>
        <dbReference type="ARBA" id="ARBA00023002"/>
    </source>
</evidence>
<evidence type="ECO:0000256" key="2">
    <source>
        <dbReference type="ARBA" id="ARBA00022723"/>
    </source>
</evidence>
<dbReference type="PANTHER" id="PTHR10869">
    <property type="entry name" value="PROLYL 4-HYDROXYLASE ALPHA SUBUNIT"/>
    <property type="match status" value="1"/>
</dbReference>
<comment type="caution">
    <text evidence="9">The sequence shown here is derived from an EMBL/GenBank/DDBJ whole genome shotgun (WGS) entry which is preliminary data.</text>
</comment>
<dbReference type="PANTHER" id="PTHR10869:SF244">
    <property type="entry name" value="PROLYL 4-HYDROXYLASE SUBUNIT ALPHA-2"/>
    <property type="match status" value="1"/>
</dbReference>
<evidence type="ECO:0000313" key="9">
    <source>
        <dbReference type="EMBL" id="CAF4882952.1"/>
    </source>
</evidence>
<evidence type="ECO:0000313" key="10">
    <source>
        <dbReference type="Proteomes" id="UP000663838"/>
    </source>
</evidence>
<feature type="compositionally biased region" description="Low complexity" evidence="7">
    <location>
        <begin position="8"/>
        <end position="17"/>
    </location>
</feature>
<feature type="domain" description="Fe2OG dioxygenase" evidence="8">
    <location>
        <begin position="165"/>
        <end position="272"/>
    </location>
</feature>
<evidence type="ECO:0000256" key="3">
    <source>
        <dbReference type="ARBA" id="ARBA00022896"/>
    </source>
</evidence>
<evidence type="ECO:0000256" key="7">
    <source>
        <dbReference type="SAM" id="MobiDB-lite"/>
    </source>
</evidence>
<evidence type="ECO:0000259" key="8">
    <source>
        <dbReference type="PROSITE" id="PS51471"/>
    </source>
</evidence>
<dbReference type="Gene3D" id="2.60.120.620">
    <property type="entry name" value="q2cbj1_9rhob like domain"/>
    <property type="match status" value="1"/>
</dbReference>
<evidence type="ECO:0000256" key="1">
    <source>
        <dbReference type="ARBA" id="ARBA00001961"/>
    </source>
</evidence>
<dbReference type="SMART" id="SM00702">
    <property type="entry name" value="P4Hc"/>
    <property type="match status" value="1"/>
</dbReference>
<dbReference type="GO" id="GO:0005783">
    <property type="term" value="C:endoplasmic reticulum"/>
    <property type="evidence" value="ECO:0007669"/>
    <property type="project" value="TreeGrafter"/>
</dbReference>
<dbReference type="InterPro" id="IPR044862">
    <property type="entry name" value="Pro_4_hyd_alph_FE2OG_OXY"/>
</dbReference>
<dbReference type="AlphaFoldDB" id="A0A821U0Z2"/>
<dbReference type="InterPro" id="IPR005123">
    <property type="entry name" value="Oxoglu/Fe-dep_dioxygenase_dom"/>
</dbReference>
<reference evidence="9" key="1">
    <citation type="submission" date="2021-02" db="EMBL/GenBank/DDBJ databases">
        <authorList>
            <person name="Nowell W R."/>
        </authorList>
    </citation>
    <scope>NUCLEOTIDE SEQUENCE</scope>
</reference>
<dbReference type="GO" id="GO:0005506">
    <property type="term" value="F:iron ion binding"/>
    <property type="evidence" value="ECO:0007669"/>
    <property type="project" value="InterPro"/>
</dbReference>
<dbReference type="Proteomes" id="UP000663838">
    <property type="component" value="Unassembled WGS sequence"/>
</dbReference>
<proteinExistence type="predicted"/>
<keyword evidence="4" id="KW-0223">Dioxygenase</keyword>
<dbReference type="InterPro" id="IPR045054">
    <property type="entry name" value="P4HA-like"/>
</dbReference>
<organism evidence="9 10">
    <name type="scientific">Rotaria socialis</name>
    <dbReference type="NCBI Taxonomy" id="392032"/>
    <lineage>
        <taxon>Eukaryota</taxon>
        <taxon>Metazoa</taxon>
        <taxon>Spiralia</taxon>
        <taxon>Gnathifera</taxon>
        <taxon>Rotifera</taxon>
        <taxon>Eurotatoria</taxon>
        <taxon>Bdelloidea</taxon>
        <taxon>Philodinida</taxon>
        <taxon>Philodinidae</taxon>
        <taxon>Rotaria</taxon>
    </lineage>
</organism>